<evidence type="ECO:0000313" key="2">
    <source>
        <dbReference type="Proteomes" id="UP000030665"/>
    </source>
</evidence>
<evidence type="ECO:0000313" key="1">
    <source>
        <dbReference type="EMBL" id="CDW60271.1"/>
    </source>
</evidence>
<dbReference type="Proteomes" id="UP000030665">
    <property type="component" value="Unassembled WGS sequence"/>
</dbReference>
<name>A0A077ZIQ3_TRITR</name>
<dbReference type="EMBL" id="HG806985">
    <property type="protein sequence ID" value="CDW60271.1"/>
    <property type="molecule type" value="Genomic_DNA"/>
</dbReference>
<keyword evidence="2" id="KW-1185">Reference proteome</keyword>
<organism evidence="1 2">
    <name type="scientific">Trichuris trichiura</name>
    <name type="common">Whipworm</name>
    <name type="synonym">Trichocephalus trichiurus</name>
    <dbReference type="NCBI Taxonomy" id="36087"/>
    <lineage>
        <taxon>Eukaryota</taxon>
        <taxon>Metazoa</taxon>
        <taxon>Ecdysozoa</taxon>
        <taxon>Nematoda</taxon>
        <taxon>Enoplea</taxon>
        <taxon>Dorylaimia</taxon>
        <taxon>Trichinellida</taxon>
        <taxon>Trichuridae</taxon>
        <taxon>Trichuris</taxon>
    </lineage>
</organism>
<sequence>MPRAASRRTLCSSSSSSTAAAAAAVQRGRTLAATNAAVHRSVLNSCTLTMGPVAKSVSHRATVTWPFSEAPSISCHRGSVARELRGRARSRLLVRRSTGCRRTGGSAWRTGNWRTAKTPLRAARLTGSGVSATFAAVVSGALPADSAS</sequence>
<reference evidence="1" key="2">
    <citation type="submission" date="2014-03" db="EMBL/GenBank/DDBJ databases">
        <title>The whipworm genome and dual-species transcriptomics of an intimate host-pathogen interaction.</title>
        <authorList>
            <person name="Foth B.J."/>
            <person name="Tsai I.J."/>
            <person name="Reid A.J."/>
            <person name="Bancroft A.J."/>
            <person name="Nichol S."/>
            <person name="Tracey A."/>
            <person name="Holroyd N."/>
            <person name="Cotton J.A."/>
            <person name="Stanley E.J."/>
            <person name="Zarowiecki M."/>
            <person name="Liu J.Z."/>
            <person name="Huckvale T."/>
            <person name="Cooper P.J."/>
            <person name="Grencis R.K."/>
            <person name="Berriman M."/>
        </authorList>
    </citation>
    <scope>NUCLEOTIDE SEQUENCE [LARGE SCALE GENOMIC DNA]</scope>
</reference>
<gene>
    <name evidence="1" type="ORF">TTRE_0000863501</name>
</gene>
<accession>A0A077ZIQ3</accession>
<protein>
    <submittedName>
        <fullName evidence="1">Uncharacterized protein</fullName>
    </submittedName>
</protein>
<proteinExistence type="predicted"/>
<dbReference type="AlphaFoldDB" id="A0A077ZIQ3"/>
<reference evidence="1" key="1">
    <citation type="submission" date="2014-01" db="EMBL/GenBank/DDBJ databases">
        <authorList>
            <person name="Aslett M."/>
        </authorList>
    </citation>
    <scope>NUCLEOTIDE SEQUENCE</scope>
</reference>